<proteinExistence type="predicted"/>
<accession>A0A0F9GU34</accession>
<evidence type="ECO:0008006" key="2">
    <source>
        <dbReference type="Google" id="ProtNLM"/>
    </source>
</evidence>
<protein>
    <recommendedName>
        <fullName evidence="2">HK97 gp10 family phage protein</fullName>
    </recommendedName>
</protein>
<gene>
    <name evidence="1" type="ORF">LCGC14_1786230</name>
</gene>
<reference evidence="1" key="1">
    <citation type="journal article" date="2015" name="Nature">
        <title>Complex archaea that bridge the gap between prokaryotes and eukaryotes.</title>
        <authorList>
            <person name="Spang A."/>
            <person name="Saw J.H."/>
            <person name="Jorgensen S.L."/>
            <person name="Zaremba-Niedzwiedzka K."/>
            <person name="Martijn J."/>
            <person name="Lind A.E."/>
            <person name="van Eijk R."/>
            <person name="Schleper C."/>
            <person name="Guy L."/>
            <person name="Ettema T.J."/>
        </authorList>
    </citation>
    <scope>NUCLEOTIDE SEQUENCE</scope>
</reference>
<dbReference type="Pfam" id="PF04883">
    <property type="entry name" value="HK97-gp10_like"/>
    <property type="match status" value="1"/>
</dbReference>
<name>A0A0F9GU34_9ZZZZ</name>
<organism evidence="1">
    <name type="scientific">marine sediment metagenome</name>
    <dbReference type="NCBI Taxonomy" id="412755"/>
    <lineage>
        <taxon>unclassified sequences</taxon>
        <taxon>metagenomes</taxon>
        <taxon>ecological metagenomes</taxon>
    </lineage>
</organism>
<dbReference type="InterPro" id="IPR010064">
    <property type="entry name" value="HK97-gp10_tail"/>
</dbReference>
<dbReference type="NCBIfam" id="TIGR01725">
    <property type="entry name" value="phge_HK97_gp10"/>
    <property type="match status" value="1"/>
</dbReference>
<sequence>MIQVSIEVDQGELRKLERRLNKFPEKTARRVFRSAGRKAMKIVQKEAQANAPRGETGNLAAGILMKLKERSLGVKGISLDVWLGLRLKPRDRSAWYGRLIETGWMLKLRDGSRKHIKARPFLRPAFHKNVRNMLKVFQKALRRSLDRLVK</sequence>
<dbReference type="AlphaFoldDB" id="A0A0F9GU34"/>
<evidence type="ECO:0000313" key="1">
    <source>
        <dbReference type="EMBL" id="KKM02254.1"/>
    </source>
</evidence>
<comment type="caution">
    <text evidence="1">The sequence shown here is derived from an EMBL/GenBank/DDBJ whole genome shotgun (WGS) entry which is preliminary data.</text>
</comment>
<dbReference type="EMBL" id="LAZR01016985">
    <property type="protein sequence ID" value="KKM02254.1"/>
    <property type="molecule type" value="Genomic_DNA"/>
</dbReference>